<dbReference type="PANTHER" id="PTHR38038">
    <property type="entry name" value="PENICILLIN-BINDING PROTEIN ACTIVATOR LPOA"/>
    <property type="match status" value="1"/>
</dbReference>
<feature type="signal peptide" evidence="2">
    <location>
        <begin position="1"/>
        <end position="19"/>
    </location>
</feature>
<dbReference type="PROSITE" id="PS51257">
    <property type="entry name" value="PROKAR_LIPOPROTEIN"/>
    <property type="match status" value="1"/>
</dbReference>
<dbReference type="GO" id="GO:0031241">
    <property type="term" value="C:periplasmic side of cell outer membrane"/>
    <property type="evidence" value="ECO:0007669"/>
    <property type="project" value="TreeGrafter"/>
</dbReference>
<comment type="caution">
    <text evidence="3">The sequence shown here is derived from an EMBL/GenBank/DDBJ whole genome shotgun (WGS) entry which is preliminary data.</text>
</comment>
<dbReference type="Gene3D" id="3.40.50.2300">
    <property type="match status" value="2"/>
</dbReference>
<gene>
    <name evidence="3" type="ORF">ATO7_14693</name>
</gene>
<name>A0A1Y1SAP2_9GAMM</name>
<dbReference type="AlphaFoldDB" id="A0A1Y1SAP2"/>
<dbReference type="STRING" id="1317117.ATO7_14693"/>
<dbReference type="Gene3D" id="1.25.40.650">
    <property type="match status" value="1"/>
</dbReference>
<evidence type="ECO:0000256" key="1">
    <source>
        <dbReference type="ARBA" id="ARBA00023136"/>
    </source>
</evidence>
<evidence type="ECO:0000313" key="4">
    <source>
        <dbReference type="Proteomes" id="UP000192342"/>
    </source>
</evidence>
<dbReference type="GO" id="GO:0030234">
    <property type="term" value="F:enzyme regulator activity"/>
    <property type="evidence" value="ECO:0007669"/>
    <property type="project" value="TreeGrafter"/>
</dbReference>
<keyword evidence="1" id="KW-0472">Membrane</keyword>
<dbReference type="GO" id="GO:0009252">
    <property type="term" value="P:peptidoglycan biosynthetic process"/>
    <property type="evidence" value="ECO:0007669"/>
    <property type="project" value="TreeGrafter"/>
</dbReference>
<protein>
    <submittedName>
        <fullName evidence="3">LppC family lipoprotein</fullName>
    </submittedName>
</protein>
<evidence type="ECO:0000256" key="2">
    <source>
        <dbReference type="SAM" id="SignalP"/>
    </source>
</evidence>
<dbReference type="InterPro" id="IPR028082">
    <property type="entry name" value="Peripla_BP_I"/>
</dbReference>
<dbReference type="Proteomes" id="UP000192342">
    <property type="component" value="Unassembled WGS sequence"/>
</dbReference>
<dbReference type="PANTHER" id="PTHR38038:SF1">
    <property type="entry name" value="PENICILLIN-BINDING PROTEIN ACTIVATOR LPOA"/>
    <property type="match status" value="1"/>
</dbReference>
<proteinExistence type="predicted"/>
<dbReference type="Pfam" id="PF04348">
    <property type="entry name" value="LppC"/>
    <property type="match status" value="1"/>
</dbReference>
<organism evidence="3 4">
    <name type="scientific">Oceanococcus atlanticus</name>
    <dbReference type="NCBI Taxonomy" id="1317117"/>
    <lineage>
        <taxon>Bacteria</taxon>
        <taxon>Pseudomonadati</taxon>
        <taxon>Pseudomonadota</taxon>
        <taxon>Gammaproteobacteria</taxon>
        <taxon>Chromatiales</taxon>
        <taxon>Oceanococcaceae</taxon>
        <taxon>Oceanococcus</taxon>
    </lineage>
</organism>
<dbReference type="CDD" id="cd06339">
    <property type="entry name" value="PBP1_YraM_LppC_lipoprotein-like"/>
    <property type="match status" value="1"/>
</dbReference>
<dbReference type="EMBL" id="AQQV01000004">
    <property type="protein sequence ID" value="ORE85479.1"/>
    <property type="molecule type" value="Genomic_DNA"/>
</dbReference>
<feature type="chain" id="PRO_5013163820" evidence="2">
    <location>
        <begin position="20"/>
        <end position="625"/>
    </location>
</feature>
<keyword evidence="4" id="KW-1185">Reference proteome</keyword>
<sequence length="625" mass="68652">MKIMSLFPRFATHALPVCIALTVAGCAGLPAVTPGMGTSTQAPRTAENLIAEGQYVEAAVIALDDAAMIEGSARIAKLETAAWAAARGEAPELIQQALTLYPNVVTSAEQQATRQTYQALLAALQENPAQALELISTTTRPSRARPLGDYWLTQALAYRLLDDGEAATLMLVRREAQLSPNQAGVNHQTIWSLQQESSRFLFADPSVRYDATTQGWLELGQIARRFWTDENAIYDALNQWQLSFPGHPAYAEYLAIAEQTALTTLHSAVRRIALLLPTSGRLAEAAMAVRDGFIAAHFADTATQLDVRIYDTGKDAMDAYDQAVADGAELIVGPLDKQQVEAVIQYNANRLPILALNYRDQPGQNPAVLEFGLSPDDDARSAALRALDDGLTHAIALVSDDEWGQRSLQAFRQAFMAGGGVLLDASYFTGGPREYQNTIKSLLRLQESAARFEAIQRLVGEELDTAPVRRQDAQLVYLAATPTQGRQIRPQLRYYHAEDLPIYSGGRIYAGTPDPRQDKDLNGVHFCAMPWLLGNSETWRNRRAEVGQAWPGRARRYERLYAMGNDAYLLASKLRNANWSQLPLIPGATGELSREQQRIVRTLPCTEFVGGVPQVHNAPVRQRGS</sequence>
<dbReference type="InterPro" id="IPR007443">
    <property type="entry name" value="LpoA"/>
</dbReference>
<accession>A0A1Y1SAP2</accession>
<keyword evidence="3" id="KW-0449">Lipoprotein</keyword>
<dbReference type="SUPFAM" id="SSF53822">
    <property type="entry name" value="Periplasmic binding protein-like I"/>
    <property type="match status" value="1"/>
</dbReference>
<keyword evidence="2" id="KW-0732">Signal</keyword>
<evidence type="ECO:0000313" key="3">
    <source>
        <dbReference type="EMBL" id="ORE85479.1"/>
    </source>
</evidence>
<reference evidence="3 4" key="1">
    <citation type="submission" date="2013-04" db="EMBL/GenBank/DDBJ databases">
        <title>Oceanococcus atlanticus 22II-S10r2 Genome Sequencing.</title>
        <authorList>
            <person name="Lai Q."/>
            <person name="Li G."/>
            <person name="Shao Z."/>
        </authorList>
    </citation>
    <scope>NUCLEOTIDE SEQUENCE [LARGE SCALE GENOMIC DNA]</scope>
    <source>
        <strain evidence="3 4">22II-S10r2</strain>
    </source>
</reference>